<dbReference type="PIRSF" id="PIRSF000477">
    <property type="entry name" value="PurNPase"/>
    <property type="match status" value="1"/>
</dbReference>
<accession>A0A8K0R579</accession>
<comment type="catalytic activity">
    <reaction evidence="1">
        <text>a purine D-ribonucleoside + phosphate = a purine nucleobase + alpha-D-ribose 1-phosphate</text>
        <dbReference type="Rhea" id="RHEA:19805"/>
        <dbReference type="ChEBI" id="CHEBI:26386"/>
        <dbReference type="ChEBI" id="CHEBI:43474"/>
        <dbReference type="ChEBI" id="CHEBI:57720"/>
        <dbReference type="ChEBI" id="CHEBI:142355"/>
        <dbReference type="EC" id="2.4.2.1"/>
    </reaction>
</comment>
<name>A0A8K0R579_9PLEO</name>
<keyword evidence="5 7" id="KW-0808">Transferase</keyword>
<protein>
    <recommendedName>
        <fullName evidence="7">Purine nucleoside phosphorylase</fullName>
        <ecNumber evidence="7">2.4.2.1</ecNumber>
    </recommendedName>
    <alternativeName>
        <fullName evidence="7">Inosine-guanosine phosphorylase</fullName>
    </alternativeName>
</protein>
<evidence type="ECO:0000256" key="3">
    <source>
        <dbReference type="ARBA" id="ARBA00006751"/>
    </source>
</evidence>
<dbReference type="InterPro" id="IPR000845">
    <property type="entry name" value="Nucleoside_phosphorylase_d"/>
</dbReference>
<dbReference type="OrthoDB" id="10261782at2759"/>
<comment type="caution">
    <text evidence="10">The sequence shown here is derived from an EMBL/GenBank/DDBJ whole genome shotgun (WGS) entry which is preliminary data.</text>
</comment>
<evidence type="ECO:0000256" key="5">
    <source>
        <dbReference type="ARBA" id="ARBA00022679"/>
    </source>
</evidence>
<feature type="binding site" evidence="8">
    <location>
        <position position="257"/>
    </location>
    <ligand>
        <name>a purine D-ribonucleoside</name>
        <dbReference type="ChEBI" id="CHEBI:142355"/>
    </ligand>
</feature>
<dbReference type="InterPro" id="IPR011268">
    <property type="entry name" value="Purine_phosphorylase"/>
</dbReference>
<reference evidence="10" key="1">
    <citation type="journal article" date="2021" name="Nat. Commun.">
        <title>Genetic determinants of endophytism in the Arabidopsis root mycobiome.</title>
        <authorList>
            <person name="Mesny F."/>
            <person name="Miyauchi S."/>
            <person name="Thiergart T."/>
            <person name="Pickel B."/>
            <person name="Atanasova L."/>
            <person name="Karlsson M."/>
            <person name="Huettel B."/>
            <person name="Barry K.W."/>
            <person name="Haridas S."/>
            <person name="Chen C."/>
            <person name="Bauer D."/>
            <person name="Andreopoulos W."/>
            <person name="Pangilinan J."/>
            <person name="LaButti K."/>
            <person name="Riley R."/>
            <person name="Lipzen A."/>
            <person name="Clum A."/>
            <person name="Drula E."/>
            <person name="Henrissat B."/>
            <person name="Kohler A."/>
            <person name="Grigoriev I.V."/>
            <person name="Martin F.M."/>
            <person name="Hacquard S."/>
        </authorList>
    </citation>
    <scope>NUCLEOTIDE SEQUENCE</scope>
    <source>
        <strain evidence="10">MPI-SDFR-AT-0120</strain>
    </source>
</reference>
<evidence type="ECO:0000259" key="9">
    <source>
        <dbReference type="Pfam" id="PF01048"/>
    </source>
</evidence>
<dbReference type="GO" id="GO:0004731">
    <property type="term" value="F:purine-nucleoside phosphorylase activity"/>
    <property type="evidence" value="ECO:0007669"/>
    <property type="project" value="UniProtKB-EC"/>
</dbReference>
<dbReference type="GO" id="GO:0009116">
    <property type="term" value="P:nucleoside metabolic process"/>
    <property type="evidence" value="ECO:0007669"/>
    <property type="project" value="InterPro"/>
</dbReference>
<feature type="binding site" evidence="8">
    <location>
        <position position="40"/>
    </location>
    <ligand>
        <name>phosphate</name>
        <dbReference type="ChEBI" id="CHEBI:43474"/>
    </ligand>
</feature>
<evidence type="ECO:0000256" key="2">
    <source>
        <dbReference type="ARBA" id="ARBA00005058"/>
    </source>
</evidence>
<dbReference type="NCBIfam" id="NF006054">
    <property type="entry name" value="PRK08202.1"/>
    <property type="match status" value="1"/>
</dbReference>
<organism evidence="10 11">
    <name type="scientific">Paraphoma chrysanthemicola</name>
    <dbReference type="NCBI Taxonomy" id="798071"/>
    <lineage>
        <taxon>Eukaryota</taxon>
        <taxon>Fungi</taxon>
        <taxon>Dikarya</taxon>
        <taxon>Ascomycota</taxon>
        <taxon>Pezizomycotina</taxon>
        <taxon>Dothideomycetes</taxon>
        <taxon>Pleosporomycetidae</taxon>
        <taxon>Pleosporales</taxon>
        <taxon>Pleosporineae</taxon>
        <taxon>Phaeosphaeriaceae</taxon>
        <taxon>Paraphoma</taxon>
    </lineage>
</organism>
<feature type="domain" description="Nucleoside phosphorylase" evidence="9">
    <location>
        <begin position="33"/>
        <end position="313"/>
    </location>
</feature>
<comment type="function">
    <text evidence="6">The purine nucleoside phosphorylases catalyze the phosphorolytic breakdown of the N-glycosidic bond in the beta-(deoxy)ribonucleoside molecules, with the formation of the corresponding free purine bases and pentose-1-phosphate. Cleaves guanosine and inosine.</text>
</comment>
<evidence type="ECO:0000313" key="10">
    <source>
        <dbReference type="EMBL" id="KAH7087349.1"/>
    </source>
</evidence>
<dbReference type="AlphaFoldDB" id="A0A8K0R579"/>
<evidence type="ECO:0000256" key="8">
    <source>
        <dbReference type="PIRSR" id="PIRSR000477-2"/>
    </source>
</evidence>
<evidence type="ECO:0000313" key="11">
    <source>
        <dbReference type="Proteomes" id="UP000813461"/>
    </source>
</evidence>
<dbReference type="PANTHER" id="PTHR11904">
    <property type="entry name" value="METHYLTHIOADENOSINE/PURINE NUCLEOSIDE PHOSPHORYLASE"/>
    <property type="match status" value="1"/>
</dbReference>
<dbReference type="InterPro" id="IPR035994">
    <property type="entry name" value="Nucleoside_phosphorylase_sf"/>
</dbReference>
<dbReference type="UniPathway" id="UPA00606"/>
<comment type="similarity">
    <text evidence="3 7">Belongs to the PNP/MTAP phosphorylase family.</text>
</comment>
<comment type="pathway">
    <text evidence="2 7">Purine metabolism; purine nucleoside salvage.</text>
</comment>
<dbReference type="SUPFAM" id="SSF53167">
    <property type="entry name" value="Purine and uridine phosphorylases"/>
    <property type="match status" value="1"/>
</dbReference>
<dbReference type="GO" id="GO:0005737">
    <property type="term" value="C:cytoplasm"/>
    <property type="evidence" value="ECO:0007669"/>
    <property type="project" value="TreeGrafter"/>
</dbReference>
<evidence type="ECO:0000256" key="4">
    <source>
        <dbReference type="ARBA" id="ARBA00022676"/>
    </source>
</evidence>
<feature type="binding site" evidence="8">
    <location>
        <position position="234"/>
    </location>
    <ligand>
        <name>phosphate</name>
        <dbReference type="ChEBI" id="CHEBI:43474"/>
    </ligand>
</feature>
<evidence type="ECO:0000256" key="7">
    <source>
        <dbReference type="PIRNR" id="PIRNR000477"/>
    </source>
</evidence>
<feature type="binding site" evidence="8">
    <location>
        <position position="127"/>
    </location>
    <ligand>
        <name>phosphate</name>
        <dbReference type="ChEBI" id="CHEBI:43474"/>
    </ligand>
</feature>
<feature type="binding site" evidence="8">
    <location>
        <begin position="95"/>
        <end position="97"/>
    </location>
    <ligand>
        <name>phosphate</name>
        <dbReference type="ChEBI" id="CHEBI:43474"/>
    </ligand>
</feature>
<keyword evidence="4 7" id="KW-0328">Glycosyltransferase</keyword>
<dbReference type="NCBIfam" id="TIGR01697">
    <property type="entry name" value="PNPH-PUNA-XAPA"/>
    <property type="match status" value="1"/>
</dbReference>
<dbReference type="Gene3D" id="3.40.50.1580">
    <property type="entry name" value="Nucleoside phosphorylase domain"/>
    <property type="match status" value="1"/>
</dbReference>
<dbReference type="Proteomes" id="UP000813461">
    <property type="component" value="Unassembled WGS sequence"/>
</dbReference>
<dbReference type="CDD" id="cd09009">
    <property type="entry name" value="PNP-EcPNPII_like"/>
    <property type="match status" value="1"/>
</dbReference>
<feature type="binding site" evidence="8">
    <location>
        <position position="215"/>
    </location>
    <ligand>
        <name>a purine D-ribonucleoside</name>
        <dbReference type="ChEBI" id="CHEBI:142355"/>
    </ligand>
</feature>
<dbReference type="EC" id="2.4.2.1" evidence="7"/>
<keyword evidence="11" id="KW-1185">Reference proteome</keyword>
<proteinExistence type="inferred from homology"/>
<gene>
    <name evidence="10" type="ORF">FB567DRAFT_343870</name>
</gene>
<evidence type="ECO:0000256" key="1">
    <source>
        <dbReference type="ARBA" id="ARBA00000755"/>
    </source>
</evidence>
<dbReference type="Pfam" id="PF01048">
    <property type="entry name" value="PNP_UDP_1"/>
    <property type="match status" value="1"/>
</dbReference>
<dbReference type="FunFam" id="3.40.50.1580:FF:000004">
    <property type="entry name" value="Purine nucleoside phosphorylase"/>
    <property type="match status" value="1"/>
</dbReference>
<dbReference type="EMBL" id="JAGMVJ010000009">
    <property type="protein sequence ID" value="KAH7087349.1"/>
    <property type="molecule type" value="Genomic_DNA"/>
</dbReference>
<dbReference type="PANTHER" id="PTHR11904:SF9">
    <property type="entry name" value="PURINE NUCLEOSIDE PHOSPHORYLASE-RELATED"/>
    <property type="match status" value="1"/>
</dbReference>
<feature type="binding site" evidence="8">
    <location>
        <position position="73"/>
    </location>
    <ligand>
        <name>phosphate</name>
        <dbReference type="ChEBI" id="CHEBI:43474"/>
    </ligand>
</feature>
<evidence type="ECO:0000256" key="6">
    <source>
        <dbReference type="ARBA" id="ARBA00058131"/>
    </source>
</evidence>
<sequence length="318" mass="34467">MDDVLAAPNAYVRATETAKYVRSQLPEALQYPKVAIVCGSGLGGLAETIEPEPKVELAYGTIPNFPKSTVQGHAGKFVFGQLGPQKTPVALLVGRAHFYEGHTMDLVTFATRVCKLLGVETMIVTNAAGGLNQKYQVGDIVCLNDHLFMAGFVGVHPLRGPNIDEFGVRFPPLSDAYDLDLRRRTHQAWTKLGLDKHQRKLHEGVYAFVAGPTYETRAECRMLSMLGADVVGMSTVPEIIVARHAGMRVLAFSLVTNVSILEAGSQGNDPAIQSMNQAELTEHLSKGKANHEEVLDAGREAAKDMQALVKQIVGGLYE</sequence>